<dbReference type="InterPro" id="IPR005320">
    <property type="entry name" value="Peptidase_S51"/>
</dbReference>
<dbReference type="Gene3D" id="3.40.50.880">
    <property type="match status" value="1"/>
</dbReference>
<keyword evidence="3" id="KW-0378">Hydrolase</keyword>
<dbReference type="Proteomes" id="UP000228689">
    <property type="component" value="Unassembled WGS sequence"/>
</dbReference>
<reference evidence="6" key="1">
    <citation type="submission" date="2017-09" db="EMBL/GenBank/DDBJ databases">
        <title>Depth-based differentiation of microbial function through sediment-hosted aquifers and enrichment of novel symbionts in the deep terrestrial subsurface.</title>
        <authorList>
            <person name="Probst A.J."/>
            <person name="Ladd B."/>
            <person name="Jarett J.K."/>
            <person name="Geller-Mcgrath D.E."/>
            <person name="Sieber C.M.K."/>
            <person name="Emerson J.B."/>
            <person name="Anantharaman K."/>
            <person name="Thomas B.C."/>
            <person name="Malmstrom R."/>
            <person name="Stieglmeier M."/>
            <person name="Klingl A."/>
            <person name="Woyke T."/>
            <person name="Ryan C.M."/>
            <person name="Banfield J.F."/>
        </authorList>
    </citation>
    <scope>NUCLEOTIDE SEQUENCE [LARGE SCALE GENOMIC DNA]</scope>
</reference>
<dbReference type="PANTHER" id="PTHR20842:SF0">
    <property type="entry name" value="ALPHA-ASPARTYL DIPEPTIDASE"/>
    <property type="match status" value="1"/>
</dbReference>
<protein>
    <submittedName>
        <fullName evidence="5">Uncharacterized protein</fullName>
    </submittedName>
</protein>
<evidence type="ECO:0000256" key="4">
    <source>
        <dbReference type="ARBA" id="ARBA00022825"/>
    </source>
</evidence>
<evidence type="ECO:0000256" key="3">
    <source>
        <dbReference type="ARBA" id="ARBA00022801"/>
    </source>
</evidence>
<dbReference type="EMBL" id="PFMC01000066">
    <property type="protein sequence ID" value="PIY94371.1"/>
    <property type="molecule type" value="Genomic_DNA"/>
</dbReference>
<dbReference type="Pfam" id="PF03575">
    <property type="entry name" value="Peptidase_S51"/>
    <property type="match status" value="1"/>
</dbReference>
<accession>A0A2M7RCT7</accession>
<proteinExistence type="inferred from homology"/>
<evidence type="ECO:0000256" key="2">
    <source>
        <dbReference type="ARBA" id="ARBA00022670"/>
    </source>
</evidence>
<comment type="similarity">
    <text evidence="1">Belongs to the peptidase S51 family.</text>
</comment>
<dbReference type="InterPro" id="IPR029062">
    <property type="entry name" value="Class_I_gatase-like"/>
</dbReference>
<dbReference type="SUPFAM" id="SSF52317">
    <property type="entry name" value="Class I glutamine amidotransferase-like"/>
    <property type="match status" value="1"/>
</dbReference>
<name>A0A2M7RCT7_9BACT</name>
<keyword evidence="2" id="KW-0645">Protease</keyword>
<organism evidence="5 6">
    <name type="scientific">Candidatus Komeilibacteria bacterium CG_4_10_14_0_8_um_filter_37_78</name>
    <dbReference type="NCBI Taxonomy" id="1974471"/>
    <lineage>
        <taxon>Bacteria</taxon>
        <taxon>Candidatus Komeiliibacteriota</taxon>
    </lineage>
</organism>
<sequence>MKKFDVIYINGGNPFYLLYHLKKSGADKIITQLVDKGVIVIGVSGGGVVLGSNSNIVDYFDKKINSIKLKDLTGLNLTDIFIYPHYTKEVEEKNKKI</sequence>
<dbReference type="PANTHER" id="PTHR20842">
    <property type="entry name" value="PROTEASE S51 ALPHA-ASPARTYL DIPEPTIDASE"/>
    <property type="match status" value="1"/>
</dbReference>
<dbReference type="GO" id="GO:0006508">
    <property type="term" value="P:proteolysis"/>
    <property type="evidence" value="ECO:0007669"/>
    <property type="project" value="UniProtKB-KW"/>
</dbReference>
<evidence type="ECO:0000256" key="1">
    <source>
        <dbReference type="ARBA" id="ARBA00006534"/>
    </source>
</evidence>
<evidence type="ECO:0000313" key="6">
    <source>
        <dbReference type="Proteomes" id="UP000228689"/>
    </source>
</evidence>
<keyword evidence="4" id="KW-0720">Serine protease</keyword>
<dbReference type="AlphaFoldDB" id="A0A2M7RCT7"/>
<comment type="caution">
    <text evidence="5">The sequence shown here is derived from an EMBL/GenBank/DDBJ whole genome shotgun (WGS) entry which is preliminary data.</text>
</comment>
<dbReference type="GO" id="GO:0008236">
    <property type="term" value="F:serine-type peptidase activity"/>
    <property type="evidence" value="ECO:0007669"/>
    <property type="project" value="UniProtKB-KW"/>
</dbReference>
<evidence type="ECO:0000313" key="5">
    <source>
        <dbReference type="EMBL" id="PIY94371.1"/>
    </source>
</evidence>
<gene>
    <name evidence="5" type="ORF">COY67_02620</name>
</gene>